<keyword evidence="1" id="KW-0812">Transmembrane</keyword>
<dbReference type="Pfam" id="PF02517">
    <property type="entry name" value="Rce1-like"/>
    <property type="match status" value="1"/>
</dbReference>
<dbReference type="EMBL" id="BAAAVI010000120">
    <property type="protein sequence ID" value="GAA2912865.1"/>
    <property type="molecule type" value="Genomic_DNA"/>
</dbReference>
<keyword evidence="4" id="KW-1185">Reference proteome</keyword>
<gene>
    <name evidence="3" type="ORF">GCM10010517_79430</name>
</gene>
<feature type="transmembrane region" description="Helical" evidence="1">
    <location>
        <begin position="12"/>
        <end position="33"/>
    </location>
</feature>
<dbReference type="GO" id="GO:0008237">
    <property type="term" value="F:metallopeptidase activity"/>
    <property type="evidence" value="ECO:0007669"/>
    <property type="project" value="UniProtKB-KW"/>
</dbReference>
<feature type="transmembrane region" description="Helical" evidence="1">
    <location>
        <begin position="219"/>
        <end position="241"/>
    </location>
</feature>
<keyword evidence="1" id="KW-0472">Membrane</keyword>
<feature type="domain" description="CAAX prenyl protease 2/Lysostaphin resistance protein A-like" evidence="2">
    <location>
        <begin position="159"/>
        <end position="259"/>
    </location>
</feature>
<feature type="transmembrane region" description="Helical" evidence="1">
    <location>
        <begin position="149"/>
        <end position="173"/>
    </location>
</feature>
<feature type="transmembrane region" description="Helical" evidence="1">
    <location>
        <begin position="248"/>
        <end position="269"/>
    </location>
</feature>
<evidence type="ECO:0000256" key="1">
    <source>
        <dbReference type="SAM" id="Phobius"/>
    </source>
</evidence>
<proteinExistence type="predicted"/>
<evidence type="ECO:0000259" key="2">
    <source>
        <dbReference type="Pfam" id="PF02517"/>
    </source>
</evidence>
<feature type="transmembrane region" description="Helical" evidence="1">
    <location>
        <begin position="275"/>
        <end position="299"/>
    </location>
</feature>
<dbReference type="RefSeq" id="WP_344982104.1">
    <property type="nucleotide sequence ID" value="NZ_BAAAVI010000120.1"/>
</dbReference>
<organism evidence="3 4">
    <name type="scientific">Streptosporangium fragile</name>
    <dbReference type="NCBI Taxonomy" id="46186"/>
    <lineage>
        <taxon>Bacteria</taxon>
        <taxon>Bacillati</taxon>
        <taxon>Actinomycetota</taxon>
        <taxon>Actinomycetes</taxon>
        <taxon>Streptosporangiales</taxon>
        <taxon>Streptosporangiaceae</taxon>
        <taxon>Streptosporangium</taxon>
    </lineage>
</organism>
<keyword evidence="3" id="KW-0645">Protease</keyword>
<dbReference type="PANTHER" id="PTHR35797">
    <property type="entry name" value="PROTEASE-RELATED"/>
    <property type="match status" value="1"/>
</dbReference>
<feature type="transmembrane region" description="Helical" evidence="1">
    <location>
        <begin position="45"/>
        <end position="63"/>
    </location>
</feature>
<name>A0ABP6IXB1_9ACTN</name>
<reference evidence="4" key="1">
    <citation type="journal article" date="2019" name="Int. J. Syst. Evol. Microbiol.">
        <title>The Global Catalogue of Microorganisms (GCM) 10K type strain sequencing project: providing services to taxonomists for standard genome sequencing and annotation.</title>
        <authorList>
            <consortium name="The Broad Institute Genomics Platform"/>
            <consortium name="The Broad Institute Genome Sequencing Center for Infectious Disease"/>
            <person name="Wu L."/>
            <person name="Ma J."/>
        </authorList>
    </citation>
    <scope>NUCLEOTIDE SEQUENCE [LARGE SCALE GENOMIC DNA]</scope>
    <source>
        <strain evidence="4">JCM 6242</strain>
    </source>
</reference>
<protein>
    <submittedName>
        <fullName evidence="3">CPBP family intramembrane metalloprotease</fullName>
    </submittedName>
</protein>
<comment type="caution">
    <text evidence="3">The sequence shown here is derived from an EMBL/GenBank/DDBJ whole genome shotgun (WGS) entry which is preliminary data.</text>
</comment>
<sequence>MHGDGGSRRPADLWLFLLVSFGLSWLFVLPVWLADLPIGSPVFSLLALAMMFTPTFGVLAVWLTGRRRGEPGATWREWARSTGLTLGERRGRTVALVAVAWLGTPLLVIAAIALSVAVGVLSVDLRGLSLFRQSLQAVSAGQEIPADPWVLVAAQVASAFLIAPLINTIAALGEEWGWRGWLLPRLAPLGTWRALLVSGLIWGLWHFPITLRGYNYPELGAWAAPAFAVFCVAFGALLGWFRLRSGSVWPAAVGHGALNGSAALVLLVGDAAEPPSLVVAGITGMVGCALVAAVSAALFRLKPVGRPVPEAV</sequence>
<dbReference type="InterPro" id="IPR042150">
    <property type="entry name" value="MmRce1-like"/>
</dbReference>
<feature type="transmembrane region" description="Helical" evidence="1">
    <location>
        <begin position="94"/>
        <end position="121"/>
    </location>
</feature>
<dbReference type="InterPro" id="IPR003675">
    <property type="entry name" value="Rce1/LyrA-like_dom"/>
</dbReference>
<evidence type="ECO:0000313" key="3">
    <source>
        <dbReference type="EMBL" id="GAA2912865.1"/>
    </source>
</evidence>
<dbReference type="PANTHER" id="PTHR35797:SF1">
    <property type="entry name" value="PROTEASE"/>
    <property type="match status" value="1"/>
</dbReference>
<keyword evidence="3" id="KW-0482">Metalloprotease</keyword>
<feature type="transmembrane region" description="Helical" evidence="1">
    <location>
        <begin position="185"/>
        <end position="207"/>
    </location>
</feature>
<evidence type="ECO:0000313" key="4">
    <source>
        <dbReference type="Proteomes" id="UP001500831"/>
    </source>
</evidence>
<keyword evidence="3" id="KW-0378">Hydrolase</keyword>
<dbReference type="Proteomes" id="UP001500831">
    <property type="component" value="Unassembled WGS sequence"/>
</dbReference>
<keyword evidence="1" id="KW-1133">Transmembrane helix</keyword>
<accession>A0ABP6IXB1</accession>